<name>A0AA36FIV3_OCTVU</name>
<evidence type="ECO:0000313" key="2">
    <source>
        <dbReference type="EMBL" id="CAI9738664.1"/>
    </source>
</evidence>
<accession>A0AA36FIV3</accession>
<dbReference type="Proteomes" id="UP001162480">
    <property type="component" value="Chromosome 21"/>
</dbReference>
<dbReference type="EMBL" id="OX597834">
    <property type="protein sequence ID" value="CAI9738664.1"/>
    <property type="molecule type" value="Genomic_DNA"/>
</dbReference>
<protein>
    <submittedName>
        <fullName evidence="2">Uncharacterized protein</fullName>
    </submittedName>
</protein>
<keyword evidence="1" id="KW-0812">Transmembrane</keyword>
<gene>
    <name evidence="2" type="ORF">OCTVUL_1B011393</name>
</gene>
<dbReference type="AlphaFoldDB" id="A0AA36FIV3"/>
<keyword evidence="1" id="KW-1133">Transmembrane helix</keyword>
<keyword evidence="3" id="KW-1185">Reference proteome</keyword>
<evidence type="ECO:0000313" key="3">
    <source>
        <dbReference type="Proteomes" id="UP001162480"/>
    </source>
</evidence>
<feature type="transmembrane region" description="Helical" evidence="1">
    <location>
        <begin position="97"/>
        <end position="115"/>
    </location>
</feature>
<proteinExistence type="predicted"/>
<feature type="transmembrane region" description="Helical" evidence="1">
    <location>
        <begin position="69"/>
        <end position="91"/>
    </location>
</feature>
<sequence length="116" mass="11546">MPITTNHCPLSEAAVRSSGCDDGNGGAGGAAAVAGGGRHCGDGGGKELEALCSMSLPSNQKTADLEVRLVIYFVFDVILDLVMAAAAVAAAAAVVDFVGFVFAVVVVVVLVLVVLV</sequence>
<keyword evidence="1" id="KW-0472">Membrane</keyword>
<organism evidence="2 3">
    <name type="scientific">Octopus vulgaris</name>
    <name type="common">Common octopus</name>
    <dbReference type="NCBI Taxonomy" id="6645"/>
    <lineage>
        <taxon>Eukaryota</taxon>
        <taxon>Metazoa</taxon>
        <taxon>Spiralia</taxon>
        <taxon>Lophotrochozoa</taxon>
        <taxon>Mollusca</taxon>
        <taxon>Cephalopoda</taxon>
        <taxon>Coleoidea</taxon>
        <taxon>Octopodiformes</taxon>
        <taxon>Octopoda</taxon>
        <taxon>Incirrata</taxon>
        <taxon>Octopodidae</taxon>
        <taxon>Octopus</taxon>
    </lineage>
</organism>
<reference evidence="2" key="1">
    <citation type="submission" date="2023-08" db="EMBL/GenBank/DDBJ databases">
        <authorList>
            <person name="Alioto T."/>
            <person name="Alioto T."/>
            <person name="Gomez Garrido J."/>
        </authorList>
    </citation>
    <scope>NUCLEOTIDE SEQUENCE</scope>
</reference>
<evidence type="ECO:0000256" key="1">
    <source>
        <dbReference type="SAM" id="Phobius"/>
    </source>
</evidence>